<accession>A0A2T3FVK6</accession>
<comment type="caution">
    <text evidence="1">The sequence shown here is derived from an EMBL/GenBank/DDBJ whole genome shotgun (WGS) entry which is preliminary data.</text>
</comment>
<dbReference type="InterPro" id="IPR029068">
    <property type="entry name" value="Glyas_Bleomycin-R_OHBP_Dase"/>
</dbReference>
<protein>
    <submittedName>
        <fullName evidence="1">2-dehydro-3-deoxyphosphogluconate aldolase</fullName>
    </submittedName>
</protein>
<name>A0A2T3FVK6_9CLOT</name>
<evidence type="ECO:0000313" key="2">
    <source>
        <dbReference type="Proteomes" id="UP000241048"/>
    </source>
</evidence>
<evidence type="ECO:0000313" key="1">
    <source>
        <dbReference type="EMBL" id="PST39303.1"/>
    </source>
</evidence>
<dbReference type="AlphaFoldDB" id="A0A2T3FVK6"/>
<dbReference type="Gene3D" id="3.10.180.10">
    <property type="entry name" value="2,3-Dihydroxybiphenyl 1,2-Dioxygenase, domain 1"/>
    <property type="match status" value="1"/>
</dbReference>
<keyword evidence="2" id="KW-1185">Reference proteome</keyword>
<gene>
    <name evidence="1" type="ORF">C7U56_02495</name>
</gene>
<dbReference type="Proteomes" id="UP000241048">
    <property type="component" value="Unassembled WGS sequence"/>
</dbReference>
<sequence length="116" mass="13269">MELFHMHVKHVGINTKSEDEAWEVAETLARLMGLMPRETEKAVFSGDLTENMKVESHGIYGHIGFGVNDCEAAIRYFVNRGMMIREETKRFDEQGRCIFACFKEEVGGFAIHLVQD</sequence>
<proteinExistence type="predicted"/>
<dbReference type="SUPFAM" id="SSF54593">
    <property type="entry name" value="Glyoxalase/Bleomycin resistance protein/Dihydroxybiphenyl dioxygenase"/>
    <property type="match status" value="1"/>
</dbReference>
<dbReference type="EMBL" id="PYLO01000001">
    <property type="protein sequence ID" value="PST39303.1"/>
    <property type="molecule type" value="Genomic_DNA"/>
</dbReference>
<reference evidence="1 2" key="1">
    <citation type="submission" date="2018-03" db="EMBL/GenBank/DDBJ databases">
        <title>Lachnoclostridium SNUG30386 gen.nov., sp.nov., isolated from human faeces.</title>
        <authorList>
            <person name="Seo B."/>
            <person name="Jeon K."/>
            <person name="Ko G."/>
        </authorList>
    </citation>
    <scope>NUCLEOTIDE SEQUENCE [LARGE SCALE GENOMIC DNA]</scope>
    <source>
        <strain evidence="1 2">SNUG30386</strain>
    </source>
</reference>
<organism evidence="1 2">
    <name type="scientific">Clostridium fessum</name>
    <dbReference type="NCBI Taxonomy" id="2126740"/>
    <lineage>
        <taxon>Bacteria</taxon>
        <taxon>Bacillati</taxon>
        <taxon>Bacillota</taxon>
        <taxon>Clostridia</taxon>
        <taxon>Eubacteriales</taxon>
        <taxon>Clostridiaceae</taxon>
        <taxon>Clostridium</taxon>
    </lineage>
</organism>